<dbReference type="InterPro" id="IPR002523">
    <property type="entry name" value="MgTranspt_CorA/ZnTranspt_ZntB"/>
</dbReference>
<evidence type="ECO:0000256" key="8">
    <source>
        <dbReference type="ARBA" id="ARBA00022989"/>
    </source>
</evidence>
<evidence type="ECO:0000256" key="11">
    <source>
        <dbReference type="SAM" id="Phobius"/>
    </source>
</evidence>
<keyword evidence="10 11" id="KW-0472">Membrane</keyword>
<dbReference type="Proteomes" id="UP000766629">
    <property type="component" value="Unassembled WGS sequence"/>
</dbReference>
<evidence type="ECO:0000256" key="2">
    <source>
        <dbReference type="ARBA" id="ARBA00009765"/>
    </source>
</evidence>
<organism evidence="12 13">
    <name type="scientific">Leisingera daeponensis</name>
    <dbReference type="NCBI Taxonomy" id="405746"/>
    <lineage>
        <taxon>Bacteria</taxon>
        <taxon>Pseudomonadati</taxon>
        <taxon>Pseudomonadota</taxon>
        <taxon>Alphaproteobacteria</taxon>
        <taxon>Rhodobacterales</taxon>
        <taxon>Roseobacteraceae</taxon>
        <taxon>Leisingera</taxon>
    </lineage>
</organism>
<keyword evidence="6 11" id="KW-0812">Transmembrane</keyword>
<dbReference type="EMBL" id="JAHVJA010000003">
    <property type="protein sequence ID" value="MBY6139672.1"/>
    <property type="molecule type" value="Genomic_DNA"/>
</dbReference>
<dbReference type="PANTHER" id="PTHR46494:SF3">
    <property type="entry name" value="ZINC TRANSPORT PROTEIN ZNTB"/>
    <property type="match status" value="1"/>
</dbReference>
<comment type="similarity">
    <text evidence="2">Belongs to the CorA metal ion transporter (MIT) (TC 1.A.35) family.</text>
</comment>
<feature type="transmembrane region" description="Helical" evidence="11">
    <location>
        <begin position="254"/>
        <end position="275"/>
    </location>
</feature>
<evidence type="ECO:0000256" key="5">
    <source>
        <dbReference type="ARBA" id="ARBA00022519"/>
    </source>
</evidence>
<dbReference type="SUPFAM" id="SSF143865">
    <property type="entry name" value="CorA soluble domain-like"/>
    <property type="match status" value="1"/>
</dbReference>
<keyword evidence="7" id="KW-0862">Zinc</keyword>
<name>A0ABS7NFN5_9RHOB</name>
<reference evidence="12 13" key="1">
    <citation type="submission" date="2021-06" db="EMBL/GenBank/DDBJ databases">
        <title>50 bacteria genomes isolated from Dapeng, Shenzhen, China.</title>
        <authorList>
            <person name="Zheng W."/>
            <person name="Yu S."/>
            <person name="Huang Y."/>
        </authorList>
    </citation>
    <scope>NUCLEOTIDE SEQUENCE [LARGE SCALE GENOMIC DNA]</scope>
    <source>
        <strain evidence="12 13">DP1N14-2</strain>
    </source>
</reference>
<gene>
    <name evidence="12" type="ORF">KUV26_09535</name>
</gene>
<evidence type="ECO:0000313" key="13">
    <source>
        <dbReference type="Proteomes" id="UP000766629"/>
    </source>
</evidence>
<comment type="subcellular location">
    <subcellularLocation>
        <location evidence="1">Cell membrane</location>
        <topology evidence="1">Multi-pass membrane protein</topology>
    </subcellularLocation>
</comment>
<evidence type="ECO:0000256" key="3">
    <source>
        <dbReference type="ARBA" id="ARBA00022448"/>
    </source>
</evidence>
<feature type="transmembrane region" description="Helical" evidence="11">
    <location>
        <begin position="287"/>
        <end position="310"/>
    </location>
</feature>
<dbReference type="Gene3D" id="1.20.58.340">
    <property type="entry name" value="Magnesium transport protein CorA, transmembrane region"/>
    <property type="match status" value="2"/>
</dbReference>
<evidence type="ECO:0000313" key="12">
    <source>
        <dbReference type="EMBL" id="MBY6139672.1"/>
    </source>
</evidence>
<dbReference type="Pfam" id="PF01544">
    <property type="entry name" value="CorA"/>
    <property type="match status" value="1"/>
</dbReference>
<comment type="caution">
    <text evidence="12">The sequence shown here is derived from an EMBL/GenBank/DDBJ whole genome shotgun (WGS) entry which is preliminary data.</text>
</comment>
<proteinExistence type="inferred from homology"/>
<dbReference type="PANTHER" id="PTHR46494">
    <property type="entry name" value="CORA FAMILY METAL ION TRANSPORTER (EUROFUNG)"/>
    <property type="match status" value="1"/>
</dbReference>
<dbReference type="RefSeq" id="WP_222508167.1">
    <property type="nucleotide sequence ID" value="NZ_JAHVJA010000003.1"/>
</dbReference>
<dbReference type="SUPFAM" id="SSF144083">
    <property type="entry name" value="Magnesium transport protein CorA, transmembrane region"/>
    <property type="match status" value="1"/>
</dbReference>
<keyword evidence="4" id="KW-1003">Cell membrane</keyword>
<accession>A0ABS7NFN5</accession>
<evidence type="ECO:0000256" key="6">
    <source>
        <dbReference type="ARBA" id="ARBA00022692"/>
    </source>
</evidence>
<dbReference type="Gene3D" id="3.30.460.20">
    <property type="entry name" value="CorA soluble domain-like"/>
    <property type="match status" value="1"/>
</dbReference>
<keyword evidence="3" id="KW-0813">Transport</keyword>
<protein>
    <submittedName>
        <fullName evidence="12">Zinc transporter ZntB</fullName>
    </submittedName>
</protein>
<evidence type="ECO:0000256" key="7">
    <source>
        <dbReference type="ARBA" id="ARBA00022833"/>
    </source>
</evidence>
<evidence type="ECO:0000256" key="1">
    <source>
        <dbReference type="ARBA" id="ARBA00004651"/>
    </source>
</evidence>
<keyword evidence="13" id="KW-1185">Reference proteome</keyword>
<evidence type="ECO:0000256" key="9">
    <source>
        <dbReference type="ARBA" id="ARBA00023065"/>
    </source>
</evidence>
<keyword evidence="9" id="KW-0406">Ion transport</keyword>
<evidence type="ECO:0000256" key="10">
    <source>
        <dbReference type="ARBA" id="ARBA00023136"/>
    </source>
</evidence>
<keyword evidence="5" id="KW-0997">Cell inner membrane</keyword>
<dbReference type="InterPro" id="IPR045861">
    <property type="entry name" value="CorA_cytoplasmic_dom"/>
</dbReference>
<keyword evidence="8 11" id="KW-1133">Transmembrane helix</keyword>
<evidence type="ECO:0000256" key="4">
    <source>
        <dbReference type="ARBA" id="ARBA00022475"/>
    </source>
</evidence>
<dbReference type="InterPro" id="IPR045863">
    <property type="entry name" value="CorA_TM1_TM2"/>
</dbReference>
<sequence length="313" mass="33992">MPISAYDLWTDGTARPAADLAATGPGHYRWLHFDLADPELAGWCAAQLPGIPGQALLQSETRPRCDVFEDGLILNLRTVNRNPGAKAAEMLSLRIWATGRTIVTVRLRKTFALDAIRAECSTGRGPGSPGQFLYRLINGLALHTRDVVLELGAATEALEEMTEDGTLPAAEALKAPRRNVLKLHRYLEPQREALLNLQETGGQLFSEDEQLHLREAVNLFTLSAETLQSLTGRLAVLRDHTDAELARLMGRNSYALSVVAALFLPLGFLTGLFGVNLAGIPGAESPLAFPVLCLSLLGLGAGMLLVMRWLRLL</sequence>